<dbReference type="AlphaFoldDB" id="D0L6Y1"/>
<evidence type="ECO:0000256" key="1">
    <source>
        <dbReference type="SAM" id="MobiDB-lite"/>
    </source>
</evidence>
<evidence type="ECO:0000313" key="2">
    <source>
        <dbReference type="EMBL" id="ACY20766.1"/>
    </source>
</evidence>
<dbReference type="HOGENOM" id="CLU_037518_0_0_11"/>
<proteinExistence type="predicted"/>
<dbReference type="KEGG" id="gbr:Gbro_1488"/>
<reference evidence="3" key="1">
    <citation type="submission" date="2009-10" db="EMBL/GenBank/DDBJ databases">
        <title>The complete chromosome of Gordonia bronchialis DSM 43247.</title>
        <authorList>
            <consortium name="US DOE Joint Genome Institute (JGI-PGF)"/>
            <person name="Lucas S."/>
            <person name="Copeland A."/>
            <person name="Lapidus A."/>
            <person name="Glavina del Rio T."/>
            <person name="Dalin E."/>
            <person name="Tice H."/>
            <person name="Bruce D."/>
            <person name="Goodwin L."/>
            <person name="Pitluck S."/>
            <person name="Kyrpides N."/>
            <person name="Mavromatis K."/>
            <person name="Ivanova N."/>
            <person name="Ovchinnikova G."/>
            <person name="Saunders E."/>
            <person name="Brettin T."/>
            <person name="Detter J.C."/>
            <person name="Han C."/>
            <person name="Larimer F."/>
            <person name="Land M."/>
            <person name="Hauser L."/>
            <person name="Markowitz V."/>
            <person name="Cheng J.-F."/>
            <person name="Hugenholtz P."/>
            <person name="Woyke T."/>
            <person name="Wu D."/>
            <person name="Jando M."/>
            <person name="Schneider S."/>
            <person name="Goeker M."/>
            <person name="Klenk H.-P."/>
            <person name="Eisen J.A."/>
        </authorList>
    </citation>
    <scope>NUCLEOTIDE SEQUENCE [LARGE SCALE GENOMIC DNA]</scope>
    <source>
        <strain evidence="3">ATCC 25592 / DSM 43247 / BCRC 13721 / JCM 3198 / KCTC 3076 / NBRC 16047 / NCTC 10667</strain>
    </source>
</reference>
<dbReference type="OrthoDB" id="3928741at2"/>
<evidence type="ECO:0000313" key="3">
    <source>
        <dbReference type="Proteomes" id="UP000001219"/>
    </source>
</evidence>
<dbReference type="Gene3D" id="3.30.450.40">
    <property type="match status" value="1"/>
</dbReference>
<dbReference type="STRING" id="526226.Gbro_1488"/>
<dbReference type="Proteomes" id="UP000001219">
    <property type="component" value="Chromosome"/>
</dbReference>
<gene>
    <name evidence="2" type="ordered locus">Gbro_1488</name>
</gene>
<reference evidence="2 3" key="2">
    <citation type="journal article" date="2010" name="Stand. Genomic Sci.">
        <title>Complete genome sequence of Gordonia bronchialis type strain (3410).</title>
        <authorList>
            <person name="Ivanova N."/>
            <person name="Sikorski J."/>
            <person name="Jando M."/>
            <person name="Lapidus A."/>
            <person name="Nolan M."/>
            <person name="Lucas S."/>
            <person name="Del Rio T.G."/>
            <person name="Tice H."/>
            <person name="Copeland A."/>
            <person name="Cheng J.F."/>
            <person name="Chen F."/>
            <person name="Bruce D."/>
            <person name="Goodwin L."/>
            <person name="Pitluck S."/>
            <person name="Mavromatis K."/>
            <person name="Ovchinnikova G."/>
            <person name="Pati A."/>
            <person name="Chen A."/>
            <person name="Palaniappan K."/>
            <person name="Land M."/>
            <person name="Hauser L."/>
            <person name="Chang Y.J."/>
            <person name="Jeffries C.D."/>
            <person name="Chain P."/>
            <person name="Saunders E."/>
            <person name="Han C."/>
            <person name="Detter J.C."/>
            <person name="Brettin T."/>
            <person name="Rohde M."/>
            <person name="Goker M."/>
            <person name="Bristow J."/>
            <person name="Eisen J.A."/>
            <person name="Markowitz V."/>
            <person name="Hugenholtz P."/>
            <person name="Klenk H.P."/>
            <person name="Kyrpides N.C."/>
        </authorList>
    </citation>
    <scope>NUCLEOTIDE SEQUENCE [LARGE SCALE GENOMIC DNA]</scope>
    <source>
        <strain evidence="3">ATCC 25592 / DSM 43247 / BCRC 13721 / JCM 3198 / KCTC 3076 / NBRC 16047 / NCTC 10667</strain>
    </source>
</reference>
<dbReference type="eggNOG" id="COG3284">
    <property type="taxonomic scope" value="Bacteria"/>
</dbReference>
<protein>
    <submittedName>
        <fullName evidence="2">Transcriptional regulator domain protein</fullName>
    </submittedName>
</protein>
<accession>D0L6Y1</accession>
<name>D0L6Y1_GORB4</name>
<keyword evidence="3" id="KW-1185">Reference proteome</keyword>
<sequence length="414" mass="43799">MGTPTTPGTDLTMHVRDLSASHDAILSGTAPTVAPSHEVVESWLRAKTSGVHPTTDRHNPVMLERSELYERRAHHPVRDAVDRITALFSASDADTAMAMGIFDADGVLLWRGGSPALMSVADRLHLVEGSRWDEESTATTAVGLVIQHGRPTRVLGAEHYNRALHGLYCTAAPIHDRRTGEMVAIAGLAGPAASLQPAALAFTSAIASLGEHEISAAHIATLADLRNAGAARLAAVRGPGLLVDDHGWVADSHGCSGPTRVAAPADGAHQFVPGLGACVAERLPRGWLVRPAGPSSPVIAELDLRGEPSIAVSGDTQTWQTILTRRHAQILLLLADAGGSGLTAERLSHMLFGDGSHLVTVRAEMSRLRRAVGALVTNRPYRLAADVELRVIADPDDDRGPAGRSRGERHRFPA</sequence>
<dbReference type="EMBL" id="CP001802">
    <property type="protein sequence ID" value="ACY20766.1"/>
    <property type="molecule type" value="Genomic_DNA"/>
</dbReference>
<organism evidence="2 3">
    <name type="scientific">Gordonia bronchialis (strain ATCC 25592 / DSM 43247 / BCRC 13721 / JCM 3198 / KCTC 3076 / NBRC 16047 / NCTC 10667)</name>
    <name type="common">Rhodococcus bronchialis</name>
    <dbReference type="NCBI Taxonomy" id="526226"/>
    <lineage>
        <taxon>Bacteria</taxon>
        <taxon>Bacillati</taxon>
        <taxon>Actinomycetota</taxon>
        <taxon>Actinomycetes</taxon>
        <taxon>Mycobacteriales</taxon>
        <taxon>Gordoniaceae</taxon>
        <taxon>Gordonia</taxon>
    </lineage>
</organism>
<feature type="region of interest" description="Disordered" evidence="1">
    <location>
        <begin position="394"/>
        <end position="414"/>
    </location>
</feature>
<dbReference type="RefSeq" id="WP_012833334.1">
    <property type="nucleotide sequence ID" value="NC_013441.1"/>
</dbReference>
<dbReference type="InterPro" id="IPR029016">
    <property type="entry name" value="GAF-like_dom_sf"/>
</dbReference>